<keyword evidence="2" id="KW-0732">Signal</keyword>
<evidence type="ECO:0000313" key="4">
    <source>
        <dbReference type="Proteomes" id="UP000799441"/>
    </source>
</evidence>
<comment type="caution">
    <text evidence="3">The sequence shown here is derived from an EMBL/GenBank/DDBJ whole genome shotgun (WGS) entry which is preliminary data.</text>
</comment>
<feature type="chain" id="PRO_5040332053" evidence="2">
    <location>
        <begin position="17"/>
        <end position="303"/>
    </location>
</feature>
<evidence type="ECO:0000313" key="3">
    <source>
        <dbReference type="EMBL" id="KAF2718848.1"/>
    </source>
</evidence>
<feature type="signal peptide" evidence="2">
    <location>
        <begin position="1"/>
        <end position="16"/>
    </location>
</feature>
<evidence type="ECO:0000256" key="2">
    <source>
        <dbReference type="SAM" id="SignalP"/>
    </source>
</evidence>
<keyword evidence="1" id="KW-0472">Membrane</keyword>
<keyword evidence="1" id="KW-0812">Transmembrane</keyword>
<gene>
    <name evidence="3" type="ORF">K431DRAFT_287307</name>
</gene>
<dbReference type="OrthoDB" id="3629846at2759"/>
<protein>
    <submittedName>
        <fullName evidence="3">Uncharacterized protein</fullName>
    </submittedName>
</protein>
<dbReference type="Proteomes" id="UP000799441">
    <property type="component" value="Unassembled WGS sequence"/>
</dbReference>
<reference evidence="3" key="1">
    <citation type="journal article" date="2020" name="Stud. Mycol.">
        <title>101 Dothideomycetes genomes: a test case for predicting lifestyles and emergence of pathogens.</title>
        <authorList>
            <person name="Haridas S."/>
            <person name="Albert R."/>
            <person name="Binder M."/>
            <person name="Bloem J."/>
            <person name="Labutti K."/>
            <person name="Salamov A."/>
            <person name="Andreopoulos B."/>
            <person name="Baker S."/>
            <person name="Barry K."/>
            <person name="Bills G."/>
            <person name="Bluhm B."/>
            <person name="Cannon C."/>
            <person name="Castanera R."/>
            <person name="Culley D."/>
            <person name="Daum C."/>
            <person name="Ezra D."/>
            <person name="Gonzalez J."/>
            <person name="Henrissat B."/>
            <person name="Kuo A."/>
            <person name="Liang C."/>
            <person name="Lipzen A."/>
            <person name="Lutzoni F."/>
            <person name="Magnuson J."/>
            <person name="Mondo S."/>
            <person name="Nolan M."/>
            <person name="Ohm R."/>
            <person name="Pangilinan J."/>
            <person name="Park H.-J."/>
            <person name="Ramirez L."/>
            <person name="Alfaro M."/>
            <person name="Sun H."/>
            <person name="Tritt A."/>
            <person name="Yoshinaga Y."/>
            <person name="Zwiers L.-H."/>
            <person name="Turgeon B."/>
            <person name="Goodwin S."/>
            <person name="Spatafora J."/>
            <person name="Crous P."/>
            <person name="Grigoriev I."/>
        </authorList>
    </citation>
    <scope>NUCLEOTIDE SEQUENCE</scope>
    <source>
        <strain evidence="3">CBS 116435</strain>
    </source>
</reference>
<organism evidence="3 4">
    <name type="scientific">Polychaeton citri CBS 116435</name>
    <dbReference type="NCBI Taxonomy" id="1314669"/>
    <lineage>
        <taxon>Eukaryota</taxon>
        <taxon>Fungi</taxon>
        <taxon>Dikarya</taxon>
        <taxon>Ascomycota</taxon>
        <taxon>Pezizomycotina</taxon>
        <taxon>Dothideomycetes</taxon>
        <taxon>Dothideomycetidae</taxon>
        <taxon>Capnodiales</taxon>
        <taxon>Capnodiaceae</taxon>
        <taxon>Polychaeton</taxon>
    </lineage>
</organism>
<accession>A0A9P4Q1G8</accession>
<dbReference type="AlphaFoldDB" id="A0A9P4Q1G8"/>
<keyword evidence="1" id="KW-1133">Transmembrane helix</keyword>
<feature type="transmembrane region" description="Helical" evidence="1">
    <location>
        <begin position="280"/>
        <end position="302"/>
    </location>
</feature>
<name>A0A9P4Q1G8_9PEZI</name>
<proteinExistence type="predicted"/>
<evidence type="ECO:0000256" key="1">
    <source>
        <dbReference type="SAM" id="Phobius"/>
    </source>
</evidence>
<keyword evidence="4" id="KW-1185">Reference proteome</keyword>
<dbReference type="EMBL" id="MU003819">
    <property type="protein sequence ID" value="KAF2718848.1"/>
    <property type="molecule type" value="Genomic_DNA"/>
</dbReference>
<sequence>MASTLITLSLATSALGWGVVGFGNSAGRLNESEAAAWNEANSNPNASHSVRFNPYEVGDSNLQFTWTVNVTDISVPSGSRAVSSSVDNPRVINTVHSFSWPESAGEYLNDTLPGTNPSTPFCISLFYNGLPDNVTDAYTSGDANNASCAPALGDACVNALTGALNYGAGVAGCPTVSAWIDLPECRGTGLNVSSIASTSINDRSNLTYAPNATSSYPLGSGNSFAFYQGDVYSGSNASALEEGESRLQLMVVSNAVRQGEATAWNSQALCMRVRTDTSAAVPRGVVATGAVVLAVMTAVFNLM</sequence>